<proteinExistence type="predicted"/>
<comment type="caution">
    <text evidence="1">The sequence shown here is derived from an EMBL/GenBank/DDBJ whole genome shotgun (WGS) entry which is preliminary data.</text>
</comment>
<dbReference type="EMBL" id="JACNIG010000352">
    <property type="protein sequence ID" value="MBC8433904.1"/>
    <property type="molecule type" value="Genomic_DNA"/>
</dbReference>
<name>A0A8J6NV27_9BACT</name>
<protein>
    <submittedName>
        <fullName evidence="1">Uncharacterized protein</fullName>
    </submittedName>
</protein>
<accession>A0A8J6NV27</accession>
<gene>
    <name evidence="1" type="ORF">H8D96_18485</name>
</gene>
<organism evidence="1 2">
    <name type="scientific">Candidatus Desulfatibia vada</name>
    <dbReference type="NCBI Taxonomy" id="2841696"/>
    <lineage>
        <taxon>Bacteria</taxon>
        <taxon>Pseudomonadati</taxon>
        <taxon>Thermodesulfobacteriota</taxon>
        <taxon>Desulfobacteria</taxon>
        <taxon>Desulfobacterales</taxon>
        <taxon>Desulfobacterales incertae sedis</taxon>
        <taxon>Candidatus Desulfatibia</taxon>
    </lineage>
</organism>
<evidence type="ECO:0000313" key="1">
    <source>
        <dbReference type="EMBL" id="MBC8433904.1"/>
    </source>
</evidence>
<dbReference type="Proteomes" id="UP000605201">
    <property type="component" value="Unassembled WGS sequence"/>
</dbReference>
<evidence type="ECO:0000313" key="2">
    <source>
        <dbReference type="Proteomes" id="UP000605201"/>
    </source>
</evidence>
<dbReference type="Gene3D" id="3.40.50.10610">
    <property type="entry name" value="ABC-type transport auxiliary lipoprotein component"/>
    <property type="match status" value="1"/>
</dbReference>
<reference evidence="1 2" key="1">
    <citation type="submission" date="2020-08" db="EMBL/GenBank/DDBJ databases">
        <title>Bridging the membrane lipid divide: bacteria of the FCB group superphylum have the potential to synthesize archaeal ether lipids.</title>
        <authorList>
            <person name="Villanueva L."/>
            <person name="Von Meijenfeldt F.A.B."/>
            <person name="Westbye A.B."/>
            <person name="Yadav S."/>
            <person name="Hopmans E.C."/>
            <person name="Dutilh B.E."/>
            <person name="Sinninghe Damste J.S."/>
        </authorList>
    </citation>
    <scope>NUCLEOTIDE SEQUENCE [LARGE SCALE GENOMIC DNA]</scope>
    <source>
        <strain evidence="1">NIOZ-UU17</strain>
    </source>
</reference>
<sequence>MMKKGLGIFLIILMSSVCVHLAVIGSANITFQPLTWAQGLEMPIQKIAVMPFLKGKRPEDMAEMVNCPLERLGWNQSVLKEDAEKILTRMVQTAVERRFGEKVVLQAEVSAAYEKIFDSISPKTPGLLAQKLGQALGADAVFLGNVWRYRDRSDMAADAPRGAVVAFNLVLLKVETGQKVWKGTFDQTQRSLTDNILAKGSVKPGLKWLSANELARLGVKEVFKKFPY</sequence>
<dbReference type="AlphaFoldDB" id="A0A8J6NV27"/>